<evidence type="ECO:0000313" key="3">
    <source>
        <dbReference type="Proteomes" id="UP001597544"/>
    </source>
</evidence>
<keyword evidence="3" id="KW-1185">Reference proteome</keyword>
<name>A0ABW5IN65_9BACT</name>
<reference evidence="3" key="1">
    <citation type="journal article" date="2019" name="Int. J. Syst. Evol. Microbiol.">
        <title>The Global Catalogue of Microorganisms (GCM) 10K type strain sequencing project: providing services to taxonomists for standard genome sequencing and annotation.</title>
        <authorList>
            <consortium name="The Broad Institute Genomics Platform"/>
            <consortium name="The Broad Institute Genome Sequencing Center for Infectious Disease"/>
            <person name="Wu L."/>
            <person name="Ma J."/>
        </authorList>
    </citation>
    <scope>NUCLEOTIDE SEQUENCE [LARGE SCALE GENOMIC DNA]</scope>
    <source>
        <strain evidence="3">KCTC 42498</strain>
    </source>
</reference>
<dbReference type="RefSeq" id="WP_377507004.1">
    <property type="nucleotide sequence ID" value="NZ_JBHULU010000015.1"/>
</dbReference>
<sequence length="195" mass="22989">MNVKRLSKWILLMVLSGVALGAHAQSQTKSQVDQSLAEFRVWMKKKSSQADSTLRKEWPTVKQEYKELTHSLDQNTRSMTESSRSEYAEMKQRYKEWEERNEIRKAVDLEGKELERWERTMTGTIHIGRIKPANLRDAFIRAVDYTRAERRNWSLRDWDYAEFVLGELYTRKTEVLDKLSNGDKIKIAALQVEFA</sequence>
<dbReference type="EMBL" id="JBHULU010000015">
    <property type="protein sequence ID" value="MFD2514428.1"/>
    <property type="molecule type" value="Genomic_DNA"/>
</dbReference>
<evidence type="ECO:0000256" key="1">
    <source>
        <dbReference type="SAM" id="SignalP"/>
    </source>
</evidence>
<keyword evidence="1" id="KW-0732">Signal</keyword>
<proteinExistence type="predicted"/>
<dbReference type="Proteomes" id="UP001597544">
    <property type="component" value="Unassembled WGS sequence"/>
</dbReference>
<feature type="non-terminal residue" evidence="2">
    <location>
        <position position="195"/>
    </location>
</feature>
<accession>A0ABW5IN65</accession>
<gene>
    <name evidence="2" type="ORF">ACFSRY_11165</name>
</gene>
<organism evidence="2 3">
    <name type="scientific">Pontibacter locisalis</name>
    <dbReference type="NCBI Taxonomy" id="1719035"/>
    <lineage>
        <taxon>Bacteria</taxon>
        <taxon>Pseudomonadati</taxon>
        <taxon>Bacteroidota</taxon>
        <taxon>Cytophagia</taxon>
        <taxon>Cytophagales</taxon>
        <taxon>Hymenobacteraceae</taxon>
        <taxon>Pontibacter</taxon>
    </lineage>
</organism>
<evidence type="ECO:0008006" key="4">
    <source>
        <dbReference type="Google" id="ProtNLM"/>
    </source>
</evidence>
<feature type="chain" id="PRO_5047502599" description="DUF3450 domain-containing protein" evidence="1">
    <location>
        <begin position="25"/>
        <end position="195"/>
    </location>
</feature>
<protein>
    <recommendedName>
        <fullName evidence="4">DUF3450 domain-containing protein</fullName>
    </recommendedName>
</protein>
<evidence type="ECO:0000313" key="2">
    <source>
        <dbReference type="EMBL" id="MFD2514428.1"/>
    </source>
</evidence>
<feature type="signal peptide" evidence="1">
    <location>
        <begin position="1"/>
        <end position="24"/>
    </location>
</feature>
<comment type="caution">
    <text evidence="2">The sequence shown here is derived from an EMBL/GenBank/DDBJ whole genome shotgun (WGS) entry which is preliminary data.</text>
</comment>